<evidence type="ECO:0000313" key="7">
    <source>
        <dbReference type="EMBL" id="QBK85748.1"/>
    </source>
</evidence>
<comment type="catalytic activity">
    <reaction evidence="5">
        <text>a 2'-deoxyribonucleoside 5'-diphosphate + [thioredoxin]-disulfide + H2O = a ribonucleoside 5'-diphosphate + [thioredoxin]-dithiol</text>
        <dbReference type="Rhea" id="RHEA:23252"/>
        <dbReference type="Rhea" id="RHEA-COMP:10698"/>
        <dbReference type="Rhea" id="RHEA-COMP:10700"/>
        <dbReference type="ChEBI" id="CHEBI:15377"/>
        <dbReference type="ChEBI" id="CHEBI:29950"/>
        <dbReference type="ChEBI" id="CHEBI:50058"/>
        <dbReference type="ChEBI" id="CHEBI:57930"/>
        <dbReference type="ChEBI" id="CHEBI:73316"/>
        <dbReference type="EC" id="1.17.4.1"/>
    </reaction>
</comment>
<dbReference type="PROSITE" id="PS50818">
    <property type="entry name" value="INTEIN_C_TER"/>
    <property type="match status" value="1"/>
</dbReference>
<accession>A0A481YRD5</accession>
<dbReference type="CDD" id="cd00081">
    <property type="entry name" value="Hint"/>
    <property type="match status" value="2"/>
</dbReference>
<dbReference type="UniPathway" id="UPA00326"/>
<dbReference type="Gene3D" id="2.170.16.10">
    <property type="entry name" value="Hedgehog/Intein (Hint) domain"/>
    <property type="match status" value="1"/>
</dbReference>
<keyword evidence="4 5" id="KW-0560">Oxidoreductase</keyword>
<dbReference type="SUPFAM" id="SSF51998">
    <property type="entry name" value="PFL-like glycyl radical enzymes"/>
    <property type="match status" value="1"/>
</dbReference>
<dbReference type="Gene3D" id="3.20.70.20">
    <property type="match status" value="3"/>
</dbReference>
<evidence type="ECO:0000256" key="3">
    <source>
        <dbReference type="ARBA" id="ARBA00023000"/>
    </source>
</evidence>
<dbReference type="InterPro" id="IPR008926">
    <property type="entry name" value="RNR_R1-su_N"/>
</dbReference>
<dbReference type="SMART" id="SM00306">
    <property type="entry name" value="HintN"/>
    <property type="match status" value="2"/>
</dbReference>
<dbReference type="InterPro" id="IPR000788">
    <property type="entry name" value="RNR_lg_C"/>
</dbReference>
<keyword evidence="2" id="KW-0068">Autocatalytic cleavage</keyword>
<gene>
    <name evidence="7" type="ORF">LCMAC101_03430</name>
</gene>
<dbReference type="InterPro" id="IPR006141">
    <property type="entry name" value="Intein_N"/>
</dbReference>
<dbReference type="SUPFAM" id="SSF51294">
    <property type="entry name" value="Hedgehog/intein (Hint) domain"/>
    <property type="match status" value="2"/>
</dbReference>
<feature type="domain" description="DOD-type homing endonuclease" evidence="6">
    <location>
        <begin position="926"/>
        <end position="1043"/>
    </location>
</feature>
<dbReference type="InterPro" id="IPR006142">
    <property type="entry name" value="INTEIN"/>
</dbReference>
<dbReference type="GO" id="GO:0016539">
    <property type="term" value="P:intein-mediated protein splicing"/>
    <property type="evidence" value="ECO:0007669"/>
    <property type="project" value="InterPro"/>
</dbReference>
<dbReference type="PANTHER" id="PTHR11573:SF6">
    <property type="entry name" value="RIBONUCLEOSIDE-DIPHOSPHATE REDUCTASE LARGE SUBUNIT"/>
    <property type="match status" value="1"/>
</dbReference>
<dbReference type="SUPFAM" id="SSF48168">
    <property type="entry name" value="R1 subunit of ribonucleotide reductase, N-terminal domain"/>
    <property type="match status" value="1"/>
</dbReference>
<evidence type="ECO:0000256" key="1">
    <source>
        <dbReference type="ARBA" id="ARBA00010406"/>
    </source>
</evidence>
<reference evidence="7" key="1">
    <citation type="journal article" date="2019" name="MBio">
        <title>Virus Genomes from Deep Sea Sediments Expand the Ocean Megavirome and Support Independent Origins of Viral Gigantism.</title>
        <authorList>
            <person name="Backstrom D."/>
            <person name="Yutin N."/>
            <person name="Jorgensen S.L."/>
            <person name="Dharamshi J."/>
            <person name="Homa F."/>
            <person name="Zaremba-Niedwiedzka K."/>
            <person name="Spang A."/>
            <person name="Wolf Y.I."/>
            <person name="Koonin E.V."/>
            <person name="Ettema T.J."/>
        </authorList>
    </citation>
    <scope>NUCLEOTIDE SEQUENCE</scope>
</reference>
<keyword evidence="5" id="KW-0215">Deoxyribonucleotide synthesis</keyword>
<dbReference type="Pfam" id="PF14528">
    <property type="entry name" value="LAGLIDADG_3"/>
    <property type="match status" value="1"/>
</dbReference>
<dbReference type="Gene3D" id="3.10.28.10">
    <property type="entry name" value="Homing endonucleases"/>
    <property type="match status" value="2"/>
</dbReference>
<evidence type="ECO:0000256" key="5">
    <source>
        <dbReference type="RuleBase" id="RU003410"/>
    </source>
</evidence>
<dbReference type="GO" id="GO:0005524">
    <property type="term" value="F:ATP binding"/>
    <property type="evidence" value="ECO:0007669"/>
    <property type="project" value="InterPro"/>
</dbReference>
<evidence type="ECO:0000256" key="4">
    <source>
        <dbReference type="ARBA" id="ARBA00023002"/>
    </source>
</evidence>
<dbReference type="InterPro" id="IPR013509">
    <property type="entry name" value="RNR_lsu_N"/>
</dbReference>
<protein>
    <recommendedName>
        <fullName evidence="5">Ribonucleoside-diphosphate reductase</fullName>
        <ecNumber evidence="5">1.17.4.1</ecNumber>
    </recommendedName>
</protein>
<dbReference type="GO" id="GO:0004748">
    <property type="term" value="F:ribonucleoside-diphosphate reductase activity, thioredoxin disulfide as acceptor"/>
    <property type="evidence" value="ECO:0007669"/>
    <property type="project" value="UniProtKB-EC"/>
</dbReference>
<dbReference type="PANTHER" id="PTHR11573">
    <property type="entry name" value="RIBONUCLEOSIDE-DIPHOSPHATE REDUCTASE LARGE CHAIN"/>
    <property type="match status" value="1"/>
</dbReference>
<dbReference type="GO" id="GO:0009263">
    <property type="term" value="P:deoxyribonucleotide biosynthetic process"/>
    <property type="evidence" value="ECO:0007669"/>
    <property type="project" value="UniProtKB-KW"/>
</dbReference>
<keyword evidence="3" id="KW-0651">Protein splicing</keyword>
<dbReference type="EC" id="1.17.4.1" evidence="5"/>
<name>A0A481YRD5_9VIRU</name>
<dbReference type="InterPro" id="IPR004042">
    <property type="entry name" value="Intein_endonuc_central"/>
</dbReference>
<comment type="function">
    <text evidence="5">Provides the precursors necessary for DNA synthesis. Catalyzes the biosynthesis of deoxyribonucleotides from the corresponding ribonucleotides.</text>
</comment>
<dbReference type="GO" id="GO:0004519">
    <property type="term" value="F:endonuclease activity"/>
    <property type="evidence" value="ECO:0007669"/>
    <property type="project" value="InterPro"/>
</dbReference>
<dbReference type="InterPro" id="IPR003587">
    <property type="entry name" value="Hint_dom_N"/>
</dbReference>
<dbReference type="Pfam" id="PF02867">
    <property type="entry name" value="Ribonuc_red_lgC"/>
    <property type="match status" value="1"/>
</dbReference>
<dbReference type="PRINTS" id="PR00379">
    <property type="entry name" value="INTEIN"/>
</dbReference>
<feature type="domain" description="DOD-type homing endonuclease" evidence="6">
    <location>
        <begin position="359"/>
        <end position="503"/>
    </location>
</feature>
<dbReference type="InterPro" id="IPR027434">
    <property type="entry name" value="Homing_endonucl"/>
</dbReference>
<evidence type="ECO:0000259" key="6">
    <source>
        <dbReference type="PROSITE" id="PS50819"/>
    </source>
</evidence>
<organism evidence="7">
    <name type="scientific">Marseillevirus LCMAC101</name>
    <dbReference type="NCBI Taxonomy" id="2506602"/>
    <lineage>
        <taxon>Viruses</taxon>
        <taxon>Varidnaviria</taxon>
        <taxon>Bamfordvirae</taxon>
        <taxon>Nucleocytoviricota</taxon>
        <taxon>Megaviricetes</taxon>
        <taxon>Pimascovirales</taxon>
        <taxon>Pimascovirales incertae sedis</taxon>
        <taxon>Marseilleviridae</taxon>
    </lineage>
</organism>
<dbReference type="InterPro" id="IPR036844">
    <property type="entry name" value="Hint_dom_sf"/>
</dbReference>
<dbReference type="InterPro" id="IPR004860">
    <property type="entry name" value="LAGLIDADG_dom"/>
</dbReference>
<sequence length="1530" mass="175695">MALVDNLLKLTTGLEGVDVSTLHRSIEYVRTLSIPNQYSQLANLCQDNTIIHPDWGTFAGRIKIHEIKSMVPATFSESTARLRLTLNEKYANFVADHAKELDRIVCEERDWRFTIFAVETLLKSYLARITQDGKVSILETPQYMWLRVAIFIWFPNMERIEKTYTDLSLGNYVHASPTIFNCGMYRHQLSSCFTAGTKVYTTNRGPISIEDVEIGDEVVTHKGNTKKVTQFHKNLVGERKMYKIKITKTPEIEVTGNHRFWSIQKIGDGEPRWVPIEYLWPGDLIAVPPRNTDTKTFTIDVTEKIPDKYEYDQKDGFIHPLTVWKQKDHLNGTDNDIIRHRKNTSIRKTWKADKDWAFFVGAWYGDGNIMTGKYKEESSTKGIRFTVHNVNKKLIDKIVSIGEEKTGLVARTNPGAGVNENIIWIDFHSGVLGYYFEQHYGKGFRGKKLDSRMYSWGGNEIYGFICGLFSTDGCWTKDHALMLQMSNPEFMTSLYYLFRANGLEVGCNFIHRSKRKGATADMANMYLPKGYLDPQDVCKFYDDDRLLVNKTFVLNSRTKEAGNQRFIRLDSKIEIDNRPKHVYTLGVEDDHSYCVEGVVAENCFLLTVGDNMQSITKSWSDCAMISMGMGGIGINHGYLRHSQVGHFGDTQGIVPWTRILNNILKAVNQGTRRPGSGAVYLPPWHIDIEEFLELKLSAGAEDMRARDLFYALWVSDEFMRRVENDEMWTLMCPNKAKGLNDKWGKEFEMAYKTYEEKFKDGKLFNCRQVRARDLMHKICLTQIETGMPYILFKDACNRKSNQKNLGTICCSNLCVSSDTQILTDQGYFQIEELKDEEVNIWNGEDWSPVTVKQTGTNQDLLTVELSNGVSINCTPYHKFNLQKSYGSTEPLEMVAKNLPLGGKLIKWNLPEPIKIKNPAEFKYPYTHGFFCGDGTTYDNYSKTKRYPKVYLYGPEKRKLLKYLQHDSVTESSGRLNVTLPKDMAAKFDVPMNTDITTRLTWLAGYVDADGTIARNDTNESLQISCIHKHFLLKVRLMLHTLGIESKVTISRDKRQAKLPDGKGGEKEYTCQALWRLLISSSGLYKLSQLGFSPYRLKYTPREPQRCAEQFVKVVSVTDDPKCEDTFCFTEHKRHMGMFNGILTGQCVEVIEFTDEKNISSCNLSSIALNSCVTDKTYNFDKLERLTRDSVQNLNQVIDRNFYPPEVPEIKETNLRTRPLGIGVQGLADTFALMDLAWEDEKARKLNSNIFETMYYSAVSESVELAKKDGKYGDFDGSPASKGLLQFDLWNQEKAEKQFDERARDKPNIDINFLRNIEQFQSDRYNWQDMREQVKRYGMRNSLLLALMPTASVAHILGNTECFEPPTQLIYARTVNAGQFVLNNKHMVRDLQDIGMWTTDVVRHIISDKGSLQSVSEDICSKEHLQRFRFLKKKYKTAFELSQKYLLDLAIDRGKFICQSQSFNCWMKDPTYKKLNAYHFHAWKNGAKTGMYYLRQTAKTDPINFSLNTINIPSKKGKTVACTEDECIACQ</sequence>
<dbReference type="EMBL" id="MK500327">
    <property type="protein sequence ID" value="QBK85748.1"/>
    <property type="molecule type" value="Genomic_DNA"/>
</dbReference>
<dbReference type="PROSITE" id="PS50819">
    <property type="entry name" value="INTEIN_ENDONUCLEASE"/>
    <property type="match status" value="2"/>
</dbReference>
<dbReference type="InterPro" id="IPR030934">
    <property type="entry name" value="Intein_C"/>
</dbReference>
<dbReference type="NCBIfam" id="TIGR01445">
    <property type="entry name" value="intein_Nterm"/>
    <property type="match status" value="1"/>
</dbReference>
<dbReference type="SUPFAM" id="SSF55608">
    <property type="entry name" value="Homing endonucleases"/>
    <property type="match status" value="2"/>
</dbReference>
<evidence type="ECO:0000256" key="2">
    <source>
        <dbReference type="ARBA" id="ARBA00022813"/>
    </source>
</evidence>
<dbReference type="Pfam" id="PF00317">
    <property type="entry name" value="Ribonuc_red_lgN"/>
    <property type="match status" value="1"/>
</dbReference>
<dbReference type="PROSITE" id="PS50817">
    <property type="entry name" value="INTEIN_N_TER"/>
    <property type="match status" value="2"/>
</dbReference>
<dbReference type="InterPro" id="IPR039718">
    <property type="entry name" value="Rrm1"/>
</dbReference>
<proteinExistence type="inferred from homology"/>
<comment type="similarity">
    <text evidence="1 5">Belongs to the ribonucleoside diphosphate reductase large chain family.</text>
</comment>